<organism evidence="2 3">
    <name type="scientific">Saponaria officinalis</name>
    <name type="common">Common soapwort</name>
    <name type="synonym">Lychnis saponaria</name>
    <dbReference type="NCBI Taxonomy" id="3572"/>
    <lineage>
        <taxon>Eukaryota</taxon>
        <taxon>Viridiplantae</taxon>
        <taxon>Streptophyta</taxon>
        <taxon>Embryophyta</taxon>
        <taxon>Tracheophyta</taxon>
        <taxon>Spermatophyta</taxon>
        <taxon>Magnoliopsida</taxon>
        <taxon>eudicotyledons</taxon>
        <taxon>Gunneridae</taxon>
        <taxon>Pentapetalae</taxon>
        <taxon>Caryophyllales</taxon>
        <taxon>Caryophyllaceae</taxon>
        <taxon>Caryophylleae</taxon>
        <taxon>Saponaria</taxon>
    </lineage>
</organism>
<protein>
    <submittedName>
        <fullName evidence="2">Uncharacterized protein</fullName>
    </submittedName>
</protein>
<dbReference type="InterPro" id="IPR013320">
    <property type="entry name" value="ConA-like_dom_sf"/>
</dbReference>
<accession>A0AAW1I7X4</accession>
<comment type="caution">
    <text evidence="2">The sequence shown here is derived from an EMBL/GenBank/DDBJ whole genome shotgun (WGS) entry which is preliminary data.</text>
</comment>
<reference evidence="2" key="1">
    <citation type="submission" date="2024-03" db="EMBL/GenBank/DDBJ databases">
        <title>WGS assembly of Saponaria officinalis var. Norfolk2.</title>
        <authorList>
            <person name="Jenkins J."/>
            <person name="Shu S."/>
            <person name="Grimwood J."/>
            <person name="Barry K."/>
            <person name="Goodstein D."/>
            <person name="Schmutz J."/>
            <person name="Leebens-Mack J."/>
            <person name="Osbourn A."/>
        </authorList>
    </citation>
    <scope>NUCLEOTIDE SEQUENCE [LARGE SCALE GENOMIC DNA]</scope>
    <source>
        <strain evidence="2">JIC</strain>
    </source>
</reference>
<dbReference type="EMBL" id="JBDFQZ010000010">
    <property type="protein sequence ID" value="KAK9684852.1"/>
    <property type="molecule type" value="Genomic_DNA"/>
</dbReference>
<dbReference type="PANTHER" id="PTHR46108">
    <property type="entry name" value="BLUE CHEESE"/>
    <property type="match status" value="1"/>
</dbReference>
<sequence length="1328" mass="149734">MRLSASELRLLAQYILKAKQINASHNLVNIFGRMLFTEDLPSETAASQPFLELDMTKTGHACIAVPIEETSWPPDEGYTFVCWFKHRNFKSNPTDTKLKLFSVSSTDHENAYNEELYLNGDGVLTLDINGTDSLSSVSLELKEGQWYHLAVVLGPRNGLVTEHPSSTVYIYVDGNLRDTGELRYDPLYVEKHLLATVGTSDVRAEVSDLKWALRSFYLFREQLSPDCIRFMYIISRGLSITADGVTISDSNGENTDYDMEMLENLWLELCGKKIMFAFNATRTEALPASQSLKLLNLVDPVSFTFSPTGSMPHSGHLCGDISVCRRCVTGNIIHQFTGIAVVLALVENAETTDTLFVSLRLLASALHQNPQRTKQMKACQGYELLSSFLRTRINLFDIQCLHILFKIAVHEDSLLNNDVQFNTSSPKPVSEVTSSEFDTETILDELYIAEYRESIDSNIAISPSLCGAISDVDLVEHVLLDWTIWATASVSVQLEILNFLETLVSVYKYKDHNLIILHERNIVQRLLVALQMDDIEVRVVQKFVVLLTVILENKFLESELNSVTMFMLTTFDPPEVTKPLQVMREMKNKRVILRNILLESLVDLQVTISSEELLERWHSIVSSKLITYFLDEAVHPSTMGWIITLLGMCLTSSSTFALKFQQSEGYESLNRVLPNFNHSLDIYYTLFCLIFGKPIYPKLPEVGILDFEALMSSNGESSDLKFSNVLDCIVVMIKSVFDQLRLQPIPADHNVTVSHASAEEFSEQNTDVIEEMTGETSLYSSHTASLVGWDSAANVTSMLRFMANVAKLSPSFASISARAEFLESCVDLYFSIVRTYLALKATSEQNIAEIVIESPILTSEGDDFWFTESSSQKSSDENTHSQTSSRLLLEIDDSGYISDPGSAGATAVLDLIAEVLSYSLIEQTNSFPPLETILESVPLNFDSDTVLTFKSLCLLRIMNYLERRLLNNDQSRGQNSDKNNLWSNMGLFCSLIVDCVYIGVFPQPSNVMRVLEFSLSMLHSAKKDGQIEEASQPWTGLLSIWRGSQPIDVILKSTNRMILYCFLPSFLATVGEDGLIFSSGFLNEVRKVETSLSSARGEETRFDICVVLELLHAHKEIVFHSGNLDVEVYSCLCIYLTALFPDQRKDAQSAAVGIMKYLLTHCRGALEGVLIQKQTLDQFDVLNGGFDKLLTENVSIFMEWFRVSEHDITKVLHGFAGVRWSNYIGESAKFSVEKLTFLEDHRTKRLGKKVENASRIESEYRDQYVKRRSAHEAKRVAMCSELELACQTKCESGFDAVDEWKAYLQQLSHEHKLESVSNMAWEDYWPMY</sequence>
<dbReference type="Proteomes" id="UP001443914">
    <property type="component" value="Unassembled WGS sequence"/>
</dbReference>
<proteinExistence type="predicted"/>
<dbReference type="Gene3D" id="2.60.120.200">
    <property type="match status" value="1"/>
</dbReference>
<evidence type="ECO:0000313" key="3">
    <source>
        <dbReference type="Proteomes" id="UP001443914"/>
    </source>
</evidence>
<name>A0AAW1I7X4_SAPOF</name>
<gene>
    <name evidence="2" type="ORF">RND81_10G236900</name>
</gene>
<dbReference type="InterPro" id="IPR051944">
    <property type="entry name" value="BEACH_domain_protein"/>
</dbReference>
<keyword evidence="3" id="KW-1185">Reference proteome</keyword>
<evidence type="ECO:0000256" key="1">
    <source>
        <dbReference type="ARBA" id="ARBA00022574"/>
    </source>
</evidence>
<dbReference type="Pfam" id="PF13385">
    <property type="entry name" value="Laminin_G_3"/>
    <property type="match status" value="1"/>
</dbReference>
<keyword evidence="1" id="KW-0853">WD repeat</keyword>
<dbReference type="PANTHER" id="PTHR46108:SF4">
    <property type="entry name" value="BLUE CHEESE"/>
    <property type="match status" value="1"/>
</dbReference>
<evidence type="ECO:0000313" key="2">
    <source>
        <dbReference type="EMBL" id="KAK9684852.1"/>
    </source>
</evidence>
<dbReference type="SUPFAM" id="SSF49899">
    <property type="entry name" value="Concanavalin A-like lectins/glucanases"/>
    <property type="match status" value="1"/>
</dbReference>